<gene>
    <name evidence="1" type="ORF">LCGC14_3160240</name>
</gene>
<proteinExistence type="predicted"/>
<evidence type="ECO:0008006" key="2">
    <source>
        <dbReference type="Google" id="ProtNLM"/>
    </source>
</evidence>
<dbReference type="AlphaFoldDB" id="A0A0F8XY91"/>
<accession>A0A0F8XY91</accession>
<protein>
    <recommendedName>
        <fullName evidence="2">WGR domain-containing protein</fullName>
    </recommendedName>
</protein>
<name>A0A0F8XY91_9ZZZZ</name>
<organism evidence="1">
    <name type="scientific">marine sediment metagenome</name>
    <dbReference type="NCBI Taxonomy" id="412755"/>
    <lineage>
        <taxon>unclassified sequences</taxon>
        <taxon>metagenomes</taxon>
        <taxon>ecological metagenomes</taxon>
    </lineage>
</organism>
<sequence>MKLIGDKKLDLFILGSSVSTSGKYKVFYGQHSGKGANCYDVGTTNLHTGETTRRHYPSKEEALRFYDEFRNRMTEKAKPEETDERDKYRIN</sequence>
<evidence type="ECO:0000313" key="1">
    <source>
        <dbReference type="EMBL" id="KKK46939.1"/>
    </source>
</evidence>
<reference evidence="1" key="1">
    <citation type="journal article" date="2015" name="Nature">
        <title>Complex archaea that bridge the gap between prokaryotes and eukaryotes.</title>
        <authorList>
            <person name="Spang A."/>
            <person name="Saw J.H."/>
            <person name="Jorgensen S.L."/>
            <person name="Zaremba-Niedzwiedzka K."/>
            <person name="Martijn J."/>
            <person name="Lind A.E."/>
            <person name="van Eijk R."/>
            <person name="Schleper C."/>
            <person name="Guy L."/>
            <person name="Ettema T.J."/>
        </authorList>
    </citation>
    <scope>NUCLEOTIDE SEQUENCE</scope>
</reference>
<comment type="caution">
    <text evidence="1">The sequence shown here is derived from an EMBL/GenBank/DDBJ whole genome shotgun (WGS) entry which is preliminary data.</text>
</comment>
<dbReference type="EMBL" id="LAZR01069830">
    <property type="protein sequence ID" value="KKK46939.1"/>
    <property type="molecule type" value="Genomic_DNA"/>
</dbReference>